<feature type="compositionally biased region" description="Basic and acidic residues" evidence="2">
    <location>
        <begin position="75"/>
        <end position="90"/>
    </location>
</feature>
<dbReference type="Proteomes" id="UP001358614">
    <property type="component" value="Chromosome 1"/>
</dbReference>
<feature type="compositionally biased region" description="Low complexity" evidence="2">
    <location>
        <begin position="50"/>
        <end position="60"/>
    </location>
</feature>
<dbReference type="AlphaFoldDB" id="A0AAX4KDT9"/>
<feature type="compositionally biased region" description="Polar residues" evidence="2">
    <location>
        <begin position="416"/>
        <end position="450"/>
    </location>
</feature>
<feature type="coiled-coil region" evidence="1">
    <location>
        <begin position="811"/>
        <end position="845"/>
    </location>
</feature>
<dbReference type="InterPro" id="IPR015252">
    <property type="entry name" value="BRCA2_hlx"/>
</dbReference>
<dbReference type="GO" id="GO:0000724">
    <property type="term" value="P:double-strand break repair via homologous recombination"/>
    <property type="evidence" value="ECO:0007669"/>
    <property type="project" value="InterPro"/>
</dbReference>
<feature type="compositionally biased region" description="Acidic residues" evidence="2">
    <location>
        <begin position="61"/>
        <end position="74"/>
    </location>
</feature>
<keyword evidence="1" id="KW-0175">Coiled coil</keyword>
<name>A0AAX4KDT9_9TREE</name>
<dbReference type="RefSeq" id="XP_066082547.1">
    <property type="nucleotide sequence ID" value="XM_066226450.1"/>
</dbReference>
<feature type="compositionally biased region" description="Low complexity" evidence="2">
    <location>
        <begin position="12"/>
        <end position="24"/>
    </location>
</feature>
<dbReference type="GO" id="GO:0006355">
    <property type="term" value="P:regulation of DNA-templated transcription"/>
    <property type="evidence" value="ECO:0007669"/>
    <property type="project" value="TreeGrafter"/>
</dbReference>
<organism evidence="5 6">
    <name type="scientific">Kwoniella europaea PYCC6329</name>
    <dbReference type="NCBI Taxonomy" id="1423913"/>
    <lineage>
        <taxon>Eukaryota</taxon>
        <taxon>Fungi</taxon>
        <taxon>Dikarya</taxon>
        <taxon>Basidiomycota</taxon>
        <taxon>Agaricomycotina</taxon>
        <taxon>Tremellomycetes</taxon>
        <taxon>Tremellales</taxon>
        <taxon>Cryptococcaceae</taxon>
        <taxon>Kwoniella</taxon>
    </lineage>
</organism>
<dbReference type="EMBL" id="CP144089">
    <property type="protein sequence ID" value="WWD04580.1"/>
    <property type="molecule type" value="Genomic_DNA"/>
</dbReference>
<feature type="domain" description="BRCA2 OB1" evidence="3">
    <location>
        <begin position="645"/>
        <end position="757"/>
    </location>
</feature>
<sequence>MPLVTEEFHFTPLPSSSSHQHLQPPSQPPSRPQSPNQGNDAIPDSFLPTDVGDLLSGLGADDLDDFGDIDDEDIGNDRSFEEAHPNKPEFDVGFGGNSDVEIPIPKMVGFATAGGKKLKSPSKEAIAKANKIWAGDDMDDGFEQNKPAKKPRLSDPEEEDYFPPFDESTIDFPVDHVGFKTGKGKDMAPPRAESLQRASKMFNEIDQATAMDEEPSSSLPSSSFQHSTSVPKLRGSSSRATSIKPLAPPSLNSMQFAAKLFEEVDRDQGFQPSASTSVPPQPHPQTSGFSLASGGAAPKISESAMAKAMSILDGDSTPSKPTPRSSSTFHSASNRPSASNNNSEPMTSEEYISVSENQPRPIPLSSFKSASGKEAAPLSTASKAAVAHLFNDLDTNMATPIRSRPQAPLQPPIRANSPTTTPFLRQRSSFAQPSTPLRTPVGNSSASLASSKRPIQIKTPSGPIRRIGLGSTPSQRQFKRGFSTPFKTGSASTSILPAPVQDPGPSTPRQVTHYRSVFDLEPPSHRQDYKAAFLHPQYYGIDELREMNIPNDIFAIDLDTAPRYRFLSEDDSFLGHAEALSLLQADGCEFAKAKWVENHWAQILWKLAGQIQARPEIFQEKWRWSEVINQLKYRYEREFGAAERSIIKRVQEHDSSPSLPMILVISGIHQAQVEGKAKYSLDLTDGWYCIKAQIDACLQRAVTKGRVAVGRKIAISGAKLESGNDGQDVLEAFNNSHLIISGNSSSLARWHAKLGKQSRPFTASLSSLSVDGGVITLVDVVLEKIFPIAFTNGNGPPWGEEEEQIRRDQWMERYEGEKTRLADKMRKQMEKMEDLASLLAQSAEESDPVSSEPPDSLEYDYETLLEAKDALSCLRTMSTFQIVHLASYSNMRIMQEMQDKQIEMEAELATLCPKRDVRDFRMIRVVDAQLGNRDPFRVGMLNVWDVKALGDRALQEGKRYMISNIVPGRGGEWTLHRTRTDRAEIYLHTRRDTRWQPVA</sequence>
<feature type="region of interest" description="Disordered" evidence="2">
    <location>
        <begin position="398"/>
        <end position="509"/>
    </location>
</feature>
<evidence type="ECO:0000256" key="1">
    <source>
        <dbReference type="SAM" id="Coils"/>
    </source>
</evidence>
<feature type="domain" description="Breast cancer type 2 susceptibility protein helical" evidence="4">
    <location>
        <begin position="569"/>
        <end position="638"/>
    </location>
</feature>
<feature type="compositionally biased region" description="Basic and acidic residues" evidence="2">
    <location>
        <begin position="173"/>
        <end position="188"/>
    </location>
</feature>
<dbReference type="InterPro" id="IPR015525">
    <property type="entry name" value="BRCA2"/>
</dbReference>
<evidence type="ECO:0000256" key="2">
    <source>
        <dbReference type="SAM" id="MobiDB-lite"/>
    </source>
</evidence>
<evidence type="ECO:0008006" key="7">
    <source>
        <dbReference type="Google" id="ProtNLM"/>
    </source>
</evidence>
<dbReference type="PANTHER" id="PTHR11289:SF0">
    <property type="entry name" value="BREAST CANCER TYPE 2 SUSCEPTIBILITY PROTEIN"/>
    <property type="match status" value="1"/>
</dbReference>
<evidence type="ECO:0000313" key="5">
    <source>
        <dbReference type="EMBL" id="WWD04580.1"/>
    </source>
</evidence>
<dbReference type="SUPFAM" id="SSF50249">
    <property type="entry name" value="Nucleic acid-binding proteins"/>
    <property type="match status" value="2"/>
</dbReference>
<keyword evidence="6" id="KW-1185">Reference proteome</keyword>
<dbReference type="Pfam" id="PF09169">
    <property type="entry name" value="BRCA-2_helical"/>
    <property type="match status" value="1"/>
</dbReference>
<dbReference type="KEGG" id="ker:91101454"/>
<feature type="compositionally biased region" description="Polar residues" evidence="2">
    <location>
        <begin position="485"/>
        <end position="495"/>
    </location>
</feature>
<accession>A0AAX4KDT9</accession>
<dbReference type="InterPro" id="IPR015187">
    <property type="entry name" value="BRCA2_OB_1"/>
</dbReference>
<dbReference type="InterPro" id="IPR012340">
    <property type="entry name" value="NA-bd_OB-fold"/>
</dbReference>
<dbReference type="SUPFAM" id="SSF81872">
    <property type="entry name" value="BRCA2 helical domain"/>
    <property type="match status" value="1"/>
</dbReference>
<proteinExistence type="predicted"/>
<gene>
    <name evidence="5" type="ORF">V865_002650</name>
</gene>
<evidence type="ECO:0000313" key="6">
    <source>
        <dbReference type="Proteomes" id="UP001358614"/>
    </source>
</evidence>
<dbReference type="GeneID" id="91101454"/>
<feature type="compositionally biased region" description="Low complexity" evidence="2">
    <location>
        <begin position="316"/>
        <end position="343"/>
    </location>
</feature>
<evidence type="ECO:0000259" key="4">
    <source>
        <dbReference type="Pfam" id="PF09169"/>
    </source>
</evidence>
<feature type="compositionally biased region" description="Low complexity" evidence="2">
    <location>
        <begin position="216"/>
        <end position="229"/>
    </location>
</feature>
<dbReference type="Pfam" id="PF09103">
    <property type="entry name" value="BRCA-2_OB1"/>
    <property type="match status" value="1"/>
</dbReference>
<reference evidence="5 6" key="1">
    <citation type="submission" date="2024-01" db="EMBL/GenBank/DDBJ databases">
        <title>Comparative genomics of Cryptococcus and Kwoniella reveals pathogenesis evolution and contrasting modes of karyotype evolution via chromosome fusion or intercentromeric recombination.</title>
        <authorList>
            <person name="Coelho M.A."/>
            <person name="David-Palma M."/>
            <person name="Shea T."/>
            <person name="Bowers K."/>
            <person name="McGinley-Smith S."/>
            <person name="Mohammad A.W."/>
            <person name="Gnirke A."/>
            <person name="Yurkov A.M."/>
            <person name="Nowrousian M."/>
            <person name="Sun S."/>
            <person name="Cuomo C.A."/>
            <person name="Heitman J."/>
        </authorList>
    </citation>
    <scope>NUCLEOTIDE SEQUENCE [LARGE SCALE GENOMIC DNA]</scope>
    <source>
        <strain evidence="5 6">PYCC6329</strain>
    </source>
</reference>
<protein>
    <recommendedName>
        <fullName evidence="7">Breast cancer 2 susceptibility protein</fullName>
    </recommendedName>
</protein>
<feature type="compositionally biased region" description="Polar residues" evidence="2">
    <location>
        <begin position="270"/>
        <end position="290"/>
    </location>
</feature>
<evidence type="ECO:0000259" key="3">
    <source>
        <dbReference type="Pfam" id="PF09103"/>
    </source>
</evidence>
<dbReference type="Gene3D" id="2.40.50.140">
    <property type="entry name" value="Nucleic acid-binding proteins"/>
    <property type="match status" value="2"/>
</dbReference>
<feature type="region of interest" description="Disordered" evidence="2">
    <location>
        <begin position="1"/>
        <end position="97"/>
    </location>
</feature>
<dbReference type="PANTHER" id="PTHR11289">
    <property type="entry name" value="BREAST CANCER TYPE 2 SUSCEPTIBILITY PROTEIN BRCA2"/>
    <property type="match status" value="1"/>
</dbReference>
<dbReference type="CDD" id="cd04493">
    <property type="entry name" value="BRCA2DBD_OB1"/>
    <property type="match status" value="1"/>
</dbReference>
<feature type="region of interest" description="Disordered" evidence="2">
    <location>
        <begin position="132"/>
        <end position="368"/>
    </location>
</feature>
<dbReference type="InterPro" id="IPR036315">
    <property type="entry name" value="BRCA2_hlx_sf"/>
</dbReference>